<protein>
    <submittedName>
        <fullName evidence="1">Uncharacterized protein</fullName>
    </submittedName>
</protein>
<dbReference type="EMBL" id="CP084959">
    <property type="protein sequence ID" value="UOA21787.1"/>
    <property type="molecule type" value="Genomic_DNA"/>
</dbReference>
<name>A0AAX3A7E3_9RHOB</name>
<accession>A0AAX3A7E3</accession>
<dbReference type="AlphaFoldDB" id="A0AAX3A7E3"/>
<gene>
    <name evidence="1" type="ORF">DSM110277_00167</name>
</gene>
<reference evidence="2" key="1">
    <citation type="journal article" date="2022" name="Microorganisms">
        <title>Beyond the ABCs#Discovery of Three New Plasmid Types in Rhodobacterales (RepQ, RepY, RepW).</title>
        <authorList>
            <person name="Freese H.M."/>
            <person name="Ringel V."/>
            <person name="Overmann J."/>
            <person name="Petersen J."/>
        </authorList>
    </citation>
    <scope>NUCLEOTIDE SEQUENCE [LARGE SCALE GENOMIC DNA]</scope>
    <source>
        <strain evidence="2">DSM 110277</strain>
    </source>
</reference>
<proteinExistence type="predicted"/>
<dbReference type="Proteomes" id="UP000830781">
    <property type="component" value="Chromosome"/>
</dbReference>
<evidence type="ECO:0000313" key="2">
    <source>
        <dbReference type="Proteomes" id="UP000830781"/>
    </source>
</evidence>
<organism evidence="1 2">
    <name type="scientific">Sulfitobacter pontiacus</name>
    <dbReference type="NCBI Taxonomy" id="60137"/>
    <lineage>
        <taxon>Bacteria</taxon>
        <taxon>Pseudomonadati</taxon>
        <taxon>Pseudomonadota</taxon>
        <taxon>Alphaproteobacteria</taxon>
        <taxon>Rhodobacterales</taxon>
        <taxon>Roseobacteraceae</taxon>
        <taxon>Sulfitobacter</taxon>
    </lineage>
</organism>
<evidence type="ECO:0000313" key="1">
    <source>
        <dbReference type="EMBL" id="UOA21787.1"/>
    </source>
</evidence>
<sequence>MGSTPCKAIKSEAVGSNWPHAPQTGNNTPLLSNNKAVQTQWILNIRPDRRSLIVMKHILLSLAAAGLLALSAPSAQAAECFADYKAKQENPLRLHYGVAQVSGDCSRASAQAQLTDRLAANGWTLLTIVSVFGKDGLNQRKASAGPNFLRF</sequence>
<keyword evidence="2" id="KW-1185">Reference proteome</keyword>